<feature type="transmembrane region" description="Helical" evidence="9">
    <location>
        <begin position="148"/>
        <end position="168"/>
    </location>
</feature>
<feature type="transmembrane region" description="Helical" evidence="9">
    <location>
        <begin position="219"/>
        <end position="238"/>
    </location>
</feature>
<dbReference type="Proteomes" id="UP000246991">
    <property type="component" value="Unassembled WGS sequence"/>
</dbReference>
<feature type="transmembrane region" description="Helical" evidence="9">
    <location>
        <begin position="378"/>
        <end position="398"/>
    </location>
</feature>
<dbReference type="InterPro" id="IPR038377">
    <property type="entry name" value="Na/Glc_symporter_sf"/>
</dbReference>
<dbReference type="GO" id="GO:0005886">
    <property type="term" value="C:plasma membrane"/>
    <property type="evidence" value="ECO:0007669"/>
    <property type="project" value="TreeGrafter"/>
</dbReference>
<evidence type="ECO:0000256" key="3">
    <source>
        <dbReference type="ARBA" id="ARBA00022448"/>
    </source>
</evidence>
<feature type="transmembrane region" description="Helical" evidence="9">
    <location>
        <begin position="289"/>
        <end position="317"/>
    </location>
</feature>
<dbReference type="PANTHER" id="PTHR48086">
    <property type="entry name" value="SODIUM/PROLINE SYMPORTER-RELATED"/>
    <property type="match status" value="1"/>
</dbReference>
<dbReference type="PROSITE" id="PS50283">
    <property type="entry name" value="NA_SOLUT_SYMP_3"/>
    <property type="match status" value="1"/>
</dbReference>
<keyword evidence="11" id="KW-1185">Reference proteome</keyword>
<evidence type="ECO:0000256" key="9">
    <source>
        <dbReference type="SAM" id="Phobius"/>
    </source>
</evidence>
<protein>
    <recommendedName>
        <fullName evidence="12">Urea transporter</fullName>
    </recommendedName>
</protein>
<feature type="transmembrane region" description="Helical" evidence="9">
    <location>
        <begin position="337"/>
        <end position="357"/>
    </location>
</feature>
<reference evidence="10 11" key="1">
    <citation type="submission" date="2018-03" db="EMBL/GenBank/DDBJ databases">
        <title>Genomes of Pezizomycetes fungi and the evolution of truffles.</title>
        <authorList>
            <person name="Murat C."/>
            <person name="Payen T."/>
            <person name="Noel B."/>
            <person name="Kuo A."/>
            <person name="Martin F.M."/>
        </authorList>
    </citation>
    <scope>NUCLEOTIDE SEQUENCE [LARGE SCALE GENOMIC DNA]</scope>
    <source>
        <strain evidence="10">091103-1</strain>
    </source>
</reference>
<dbReference type="AlphaFoldDB" id="A0A317T3G5"/>
<keyword evidence="5 9" id="KW-1133">Transmembrane helix</keyword>
<organism evidence="10 11">
    <name type="scientific">Tuber magnatum</name>
    <name type="common">white Piedmont truffle</name>
    <dbReference type="NCBI Taxonomy" id="42249"/>
    <lineage>
        <taxon>Eukaryota</taxon>
        <taxon>Fungi</taxon>
        <taxon>Dikarya</taxon>
        <taxon>Ascomycota</taxon>
        <taxon>Pezizomycotina</taxon>
        <taxon>Pezizomycetes</taxon>
        <taxon>Pezizales</taxon>
        <taxon>Tuberaceae</taxon>
        <taxon>Tuber</taxon>
    </lineage>
</organism>
<feature type="transmembrane region" description="Helical" evidence="9">
    <location>
        <begin position="12"/>
        <end position="31"/>
    </location>
</feature>
<dbReference type="InterPro" id="IPR001734">
    <property type="entry name" value="Na/solute_symporter"/>
</dbReference>
<feature type="transmembrane region" description="Helical" evidence="9">
    <location>
        <begin position="76"/>
        <end position="97"/>
    </location>
</feature>
<evidence type="ECO:0000256" key="1">
    <source>
        <dbReference type="ARBA" id="ARBA00004141"/>
    </source>
</evidence>
<keyword evidence="3" id="KW-0813">Transport</keyword>
<dbReference type="Gene3D" id="1.20.1730.10">
    <property type="entry name" value="Sodium/glucose cotransporter"/>
    <property type="match status" value="1"/>
</dbReference>
<feature type="transmembrane region" description="Helical" evidence="9">
    <location>
        <begin position="404"/>
        <end position="425"/>
    </location>
</feature>
<feature type="transmembrane region" description="Helical" evidence="9">
    <location>
        <begin position="109"/>
        <end position="127"/>
    </location>
</feature>
<comment type="similarity">
    <text evidence="2 7">Belongs to the sodium:solute symporter (SSF) (TC 2.A.21) family.</text>
</comment>
<evidence type="ECO:0000256" key="8">
    <source>
        <dbReference type="SAM" id="MobiDB-lite"/>
    </source>
</evidence>
<comment type="caution">
    <text evidence="10">The sequence shown here is derived from an EMBL/GenBank/DDBJ whole genome shotgun (WGS) entry which is preliminary data.</text>
</comment>
<accession>A0A317T3G5</accession>
<evidence type="ECO:0000256" key="7">
    <source>
        <dbReference type="RuleBase" id="RU362091"/>
    </source>
</evidence>
<sequence length="551" mass="59694">MGMPSQSVSNGLIYTSYTIFLIIGLSLAWRYRGQSKLEFIHSNRTQTAIPVALNFIASGEHSYRVLDFLKNVSMAFAVRWVTWVVQVPMGSAILFAYPEIGTIAGVQGAITYAACSALPLMSFAVLAPKVRRKLPEGFILTMWVKERYGLYAGLYLSFLTVATMFLYMVAELSSLQQVISALTGLDGLPVVIVEVVVTSIYTSLGGFRISFLTDNIQGVMIAILITICSIAIGTSVEIDRSKIAPSGLTRNTLLGYQLIYILFTGILFSLMFLSSFWMRAFASKTDKDLWIGVSISAVVIFIILLLVSSTGFIAVWAGVWEPGMYGGLAFFLLLAQLPSWVVGFTIVMVAALSCAIFDSLQSAMVSTISNDLFRNKLSLLWVRIIVLLVSIPAIVVALKSPSVLRIFLISNIFSCAAMPSILLGLLDTMYFLRGVDIILAGIGGLFSVFLFGCAYYGDAKKAAELIILTSGLYANDWSVFGVFVAAPVGSLISLALAVTCRMGSVWVRCRVWGGRFDCLDKPLPKEDDVAGEGDGTPGGSLEDVEGRKVAG</sequence>
<evidence type="ECO:0000256" key="6">
    <source>
        <dbReference type="ARBA" id="ARBA00023136"/>
    </source>
</evidence>
<dbReference type="Pfam" id="PF00474">
    <property type="entry name" value="SSF"/>
    <property type="match status" value="1"/>
</dbReference>
<keyword evidence="6 9" id="KW-0472">Membrane</keyword>
<evidence type="ECO:0000256" key="5">
    <source>
        <dbReference type="ARBA" id="ARBA00022989"/>
    </source>
</evidence>
<dbReference type="EMBL" id="PYWC01000005">
    <property type="protein sequence ID" value="PWW79961.1"/>
    <property type="molecule type" value="Genomic_DNA"/>
</dbReference>
<dbReference type="InterPro" id="IPR050277">
    <property type="entry name" value="Sodium:Solute_Symporter"/>
</dbReference>
<feature type="region of interest" description="Disordered" evidence="8">
    <location>
        <begin position="524"/>
        <end position="551"/>
    </location>
</feature>
<feature type="transmembrane region" description="Helical" evidence="9">
    <location>
        <begin position="188"/>
        <end position="207"/>
    </location>
</feature>
<feature type="transmembrane region" description="Helical" evidence="9">
    <location>
        <begin position="477"/>
        <end position="498"/>
    </location>
</feature>
<evidence type="ECO:0000256" key="4">
    <source>
        <dbReference type="ARBA" id="ARBA00022692"/>
    </source>
</evidence>
<dbReference type="OrthoDB" id="6132759at2759"/>
<evidence type="ECO:0000256" key="2">
    <source>
        <dbReference type="ARBA" id="ARBA00006434"/>
    </source>
</evidence>
<comment type="subcellular location">
    <subcellularLocation>
        <location evidence="1">Membrane</location>
        <topology evidence="1">Multi-pass membrane protein</topology>
    </subcellularLocation>
</comment>
<evidence type="ECO:0000313" key="10">
    <source>
        <dbReference type="EMBL" id="PWW79961.1"/>
    </source>
</evidence>
<proteinExistence type="inferred from homology"/>
<dbReference type="STRING" id="42249.A0A317T3G5"/>
<dbReference type="PANTHER" id="PTHR48086:SF10">
    <property type="entry name" value="AGR155CP"/>
    <property type="match status" value="1"/>
</dbReference>
<evidence type="ECO:0008006" key="12">
    <source>
        <dbReference type="Google" id="ProtNLM"/>
    </source>
</evidence>
<feature type="transmembrane region" description="Helical" evidence="9">
    <location>
        <begin position="258"/>
        <end position="277"/>
    </location>
</feature>
<evidence type="ECO:0000313" key="11">
    <source>
        <dbReference type="Proteomes" id="UP000246991"/>
    </source>
</evidence>
<keyword evidence="4 9" id="KW-0812">Transmembrane</keyword>
<name>A0A317T3G5_9PEZI</name>
<dbReference type="GO" id="GO:0015606">
    <property type="term" value="F:spermidine transmembrane transporter activity"/>
    <property type="evidence" value="ECO:0007669"/>
    <property type="project" value="TreeGrafter"/>
</dbReference>
<feature type="transmembrane region" description="Helical" evidence="9">
    <location>
        <begin position="437"/>
        <end position="457"/>
    </location>
</feature>
<gene>
    <name evidence="10" type="ORF">C7212DRAFT_274487</name>
</gene>